<accession>A0A2A9MGR7</accession>
<dbReference type="Pfam" id="PF00160">
    <property type="entry name" value="Pro_isomerase"/>
    <property type="match status" value="1"/>
</dbReference>
<evidence type="ECO:0000256" key="2">
    <source>
        <dbReference type="ARBA" id="ARBA00023110"/>
    </source>
</evidence>
<organism evidence="6 7">
    <name type="scientific">Besnoitia besnoiti</name>
    <name type="common">Apicomplexan protozoan</name>
    <dbReference type="NCBI Taxonomy" id="94643"/>
    <lineage>
        <taxon>Eukaryota</taxon>
        <taxon>Sar</taxon>
        <taxon>Alveolata</taxon>
        <taxon>Apicomplexa</taxon>
        <taxon>Conoidasida</taxon>
        <taxon>Coccidia</taxon>
        <taxon>Eucoccidiorida</taxon>
        <taxon>Eimeriorina</taxon>
        <taxon>Sarcocystidae</taxon>
        <taxon>Besnoitia</taxon>
    </lineage>
</organism>
<dbReference type="PROSITE" id="PS50072">
    <property type="entry name" value="CSA_PPIASE_2"/>
    <property type="match status" value="1"/>
</dbReference>
<dbReference type="KEGG" id="bbes:BESB_068860"/>
<evidence type="ECO:0000256" key="3">
    <source>
        <dbReference type="ARBA" id="ARBA00023235"/>
    </source>
</evidence>
<dbReference type="Proteomes" id="UP000224006">
    <property type="component" value="Chromosome VI"/>
</dbReference>
<dbReference type="RefSeq" id="XP_029218862.1">
    <property type="nucleotide sequence ID" value="XM_029365279.1"/>
</dbReference>
<protein>
    <recommendedName>
        <fullName evidence="4">Peptidyl-prolyl cis-trans isomerase</fullName>
        <shortName evidence="4">PPIase</shortName>
        <ecNumber evidence="4">5.2.1.8</ecNumber>
    </recommendedName>
</protein>
<dbReference type="SUPFAM" id="SSF50891">
    <property type="entry name" value="Cyclophilin-like"/>
    <property type="match status" value="1"/>
</dbReference>
<evidence type="ECO:0000313" key="6">
    <source>
        <dbReference type="EMBL" id="PFH34853.1"/>
    </source>
</evidence>
<dbReference type="InterPro" id="IPR020892">
    <property type="entry name" value="Cyclophilin-type_PPIase_CS"/>
</dbReference>
<dbReference type="STRING" id="94643.A0A2A9MGR7"/>
<dbReference type="PROSITE" id="PS00170">
    <property type="entry name" value="CSA_PPIASE_1"/>
    <property type="match status" value="1"/>
</dbReference>
<dbReference type="InterPro" id="IPR029000">
    <property type="entry name" value="Cyclophilin-like_dom_sf"/>
</dbReference>
<gene>
    <name evidence="6" type="ORF">BESB_068860</name>
</gene>
<comment type="function">
    <text evidence="4">PPIases accelerate the folding of proteins. It catalyzes the cis-trans isomerization of proline imidic peptide bonds in oligopeptides.</text>
</comment>
<dbReference type="GO" id="GO:0005737">
    <property type="term" value="C:cytoplasm"/>
    <property type="evidence" value="ECO:0007669"/>
    <property type="project" value="TreeGrafter"/>
</dbReference>
<proteinExistence type="inferred from homology"/>
<dbReference type="GO" id="GO:0003755">
    <property type="term" value="F:peptidyl-prolyl cis-trans isomerase activity"/>
    <property type="evidence" value="ECO:0007669"/>
    <property type="project" value="UniProtKB-UniRule"/>
</dbReference>
<keyword evidence="2 4" id="KW-0697">Rotamase</keyword>
<dbReference type="GO" id="GO:0006457">
    <property type="term" value="P:protein folding"/>
    <property type="evidence" value="ECO:0007669"/>
    <property type="project" value="InterPro"/>
</dbReference>
<dbReference type="AlphaFoldDB" id="A0A2A9MGR7"/>
<evidence type="ECO:0000256" key="4">
    <source>
        <dbReference type="RuleBase" id="RU363019"/>
    </source>
</evidence>
<evidence type="ECO:0000313" key="7">
    <source>
        <dbReference type="Proteomes" id="UP000224006"/>
    </source>
</evidence>
<evidence type="ECO:0000259" key="5">
    <source>
        <dbReference type="PROSITE" id="PS50072"/>
    </source>
</evidence>
<dbReference type="OrthoDB" id="193499at2759"/>
<keyword evidence="3 4" id="KW-0413">Isomerase</keyword>
<dbReference type="InterPro" id="IPR002130">
    <property type="entry name" value="Cyclophilin-type_PPIase_dom"/>
</dbReference>
<dbReference type="FunFam" id="2.40.100.10:FF:000025">
    <property type="entry name" value="Peptidyl-prolyl cis-trans isomerase CYP19-2"/>
    <property type="match status" value="1"/>
</dbReference>
<dbReference type="VEuPathDB" id="ToxoDB:BESB_068860"/>
<feature type="domain" description="PPIase cyclophilin-type" evidence="5">
    <location>
        <begin position="46"/>
        <end position="210"/>
    </location>
</feature>
<dbReference type="GO" id="GO:0016018">
    <property type="term" value="F:cyclosporin A binding"/>
    <property type="evidence" value="ECO:0007669"/>
    <property type="project" value="TreeGrafter"/>
</dbReference>
<dbReference type="EMBL" id="NWUJ01000006">
    <property type="protein sequence ID" value="PFH34853.1"/>
    <property type="molecule type" value="Genomic_DNA"/>
</dbReference>
<dbReference type="PRINTS" id="PR00153">
    <property type="entry name" value="CSAPPISMRASE"/>
</dbReference>
<comment type="catalytic activity">
    <reaction evidence="1 4">
        <text>[protein]-peptidylproline (omega=180) = [protein]-peptidylproline (omega=0)</text>
        <dbReference type="Rhea" id="RHEA:16237"/>
        <dbReference type="Rhea" id="RHEA-COMP:10747"/>
        <dbReference type="Rhea" id="RHEA-COMP:10748"/>
        <dbReference type="ChEBI" id="CHEBI:83833"/>
        <dbReference type="ChEBI" id="CHEBI:83834"/>
        <dbReference type="EC" id="5.2.1.8"/>
    </reaction>
</comment>
<name>A0A2A9MGR7_BESBE</name>
<evidence type="ECO:0000256" key="1">
    <source>
        <dbReference type="ARBA" id="ARBA00000971"/>
    </source>
</evidence>
<comment type="caution">
    <text evidence="6">The sequence shown here is derived from an EMBL/GenBank/DDBJ whole genome shotgun (WGS) entry which is preliminary data.</text>
</comment>
<dbReference type="PANTHER" id="PTHR11071:SF561">
    <property type="entry name" value="PEPTIDYL-PROLYL CIS-TRANS ISOMERASE D-RELATED"/>
    <property type="match status" value="1"/>
</dbReference>
<keyword evidence="7" id="KW-1185">Reference proteome</keyword>
<sequence length="211" mass="23010">MALPANSSTSGSSLLSESELPAGISYAEAMEGNTRPLLHPDNPVVFLDIAIGSHEVGRIKIELFKNIAPKSAENFRQFCTGEFRQNQVPIGYKGVSFHRIIKDFMIQGGDFVKGDGTGCLSIYGSSFADEAFVLPHFRSGLLSLANSGPNTNGCQFFITCTKCDWLNKKHVVFGQVLGKDSMQVVRKIEHVTVDSNNRPRVPVTVTQCGEL</sequence>
<dbReference type="GeneID" id="40311812"/>
<dbReference type="Gene3D" id="2.40.100.10">
    <property type="entry name" value="Cyclophilin-like"/>
    <property type="match status" value="1"/>
</dbReference>
<comment type="similarity">
    <text evidence="4">Belongs to the cyclophilin-type PPIase family.</text>
</comment>
<dbReference type="EC" id="5.2.1.8" evidence="4"/>
<dbReference type="PANTHER" id="PTHR11071">
    <property type="entry name" value="PEPTIDYL-PROLYL CIS-TRANS ISOMERASE"/>
    <property type="match status" value="1"/>
</dbReference>
<reference evidence="6 7" key="1">
    <citation type="submission" date="2017-09" db="EMBL/GenBank/DDBJ databases">
        <title>Genome sequencing of Besnoitia besnoiti strain Bb-Ger1.</title>
        <authorList>
            <person name="Schares G."/>
            <person name="Venepally P."/>
            <person name="Lorenzi H.A."/>
        </authorList>
    </citation>
    <scope>NUCLEOTIDE SEQUENCE [LARGE SCALE GENOMIC DNA]</scope>
    <source>
        <strain evidence="6 7">Bb-Ger1</strain>
    </source>
</reference>